<protein>
    <submittedName>
        <fullName evidence="3">Uncharacterized protein</fullName>
    </submittedName>
</protein>
<feature type="signal peptide" evidence="2">
    <location>
        <begin position="1"/>
        <end position="26"/>
    </location>
</feature>
<feature type="region of interest" description="Disordered" evidence="1">
    <location>
        <begin position="25"/>
        <end position="100"/>
    </location>
</feature>
<keyword evidence="2" id="KW-0732">Signal</keyword>
<evidence type="ECO:0000256" key="2">
    <source>
        <dbReference type="SAM" id="SignalP"/>
    </source>
</evidence>
<evidence type="ECO:0000313" key="4">
    <source>
        <dbReference type="Proteomes" id="UP001302249"/>
    </source>
</evidence>
<feature type="chain" id="PRO_5046448757" evidence="2">
    <location>
        <begin position="27"/>
        <end position="611"/>
    </location>
</feature>
<dbReference type="RefSeq" id="WP_313913357.1">
    <property type="nucleotide sequence ID" value="NZ_CP135076.1"/>
</dbReference>
<reference evidence="3 4" key="1">
    <citation type="submission" date="2023-09" db="EMBL/GenBank/DDBJ databases">
        <authorList>
            <person name="Rey-Velasco X."/>
        </authorList>
    </citation>
    <scope>NUCLEOTIDE SEQUENCE [LARGE SCALE GENOMIC DNA]</scope>
    <source>
        <strain evidence="3 4">W311</strain>
    </source>
</reference>
<dbReference type="Proteomes" id="UP001302249">
    <property type="component" value="Chromosome"/>
</dbReference>
<keyword evidence="4" id="KW-1185">Reference proteome</keyword>
<sequence length="611" mass="63958">MKISRASVALAAVAVVLLSVELPASGQDTPESLLPPGFGEQPAPTPTPSPTPRPDSATTTGGATPRPAGGAEQGDGAIVQPTPSPTPTPSDTPTPSPTPLSAEELLKYELPPFARRSLTRTGFAAPPEGGLGLNAFGQADGQYLETLMRRLDTPLPSRWMHIGLRRALTSVATTPPYVNGADFAAERAWLLLRMGEANAARAVVDTVDTENYTPKLFQIAMQAALATADPAGLCPLQRLARVVSPEKSWALAEAMCAGLAGKPKQASRLIDAAEDKDVASGVDLRLAEKVIGQGAQGNRSATIEWTGVDGLTSWRYGLATATGADIPEDLLDEASPQVHFWRALAPMLSPSERLADADRAAAQGVLSADALVDLYGTLERDTDASSAQIAMARDLRSAYTEQAPADRVAMLRRLWTDPMNERERFARNVLTAYAASRVPPAAAYADAAPALIGSMLTAGLDRQAMRWAGAVKRGSAAWALLALADPDPIEPLGASAIDAYRISGAAGDSFKTRMLFAGLAGLGRIKEGDVPAIARDLNVQLGASNAWTNAIDGAGERGEKGTVMLLAAIGMQTGNWRGVPPEALFHIVAAMRAAGLEGYGRMIAAEAVSRL</sequence>
<evidence type="ECO:0000313" key="3">
    <source>
        <dbReference type="EMBL" id="WNO52669.1"/>
    </source>
</evidence>
<evidence type="ECO:0000256" key="1">
    <source>
        <dbReference type="SAM" id="MobiDB-lite"/>
    </source>
</evidence>
<name>A0ABZ0B5T8_9SPHN</name>
<organism evidence="3 4">
    <name type="scientific">Stakelama saccharophila</name>
    <dbReference type="NCBI Taxonomy" id="3075605"/>
    <lineage>
        <taxon>Bacteria</taxon>
        <taxon>Pseudomonadati</taxon>
        <taxon>Pseudomonadota</taxon>
        <taxon>Alphaproteobacteria</taxon>
        <taxon>Sphingomonadales</taxon>
        <taxon>Sphingomonadaceae</taxon>
        <taxon>Stakelama</taxon>
    </lineage>
</organism>
<feature type="compositionally biased region" description="Low complexity" evidence="1">
    <location>
        <begin position="54"/>
        <end position="70"/>
    </location>
</feature>
<feature type="compositionally biased region" description="Pro residues" evidence="1">
    <location>
        <begin position="43"/>
        <end position="53"/>
    </location>
</feature>
<dbReference type="EMBL" id="CP135076">
    <property type="protein sequence ID" value="WNO52669.1"/>
    <property type="molecule type" value="Genomic_DNA"/>
</dbReference>
<feature type="compositionally biased region" description="Pro residues" evidence="1">
    <location>
        <begin position="82"/>
        <end position="98"/>
    </location>
</feature>
<accession>A0ABZ0B5T8</accession>
<gene>
    <name evidence="3" type="ORF">RPR59_09350</name>
</gene>
<proteinExistence type="predicted"/>